<dbReference type="PaxDb" id="55529-EKX48487"/>
<dbReference type="KEGG" id="gtt:GUITHDRAFT_151760"/>
<evidence type="ECO:0000256" key="1">
    <source>
        <dbReference type="SAM" id="SignalP"/>
    </source>
</evidence>
<sequence>MKLLVSILALLYITNSAAIQLCSSPGEIYNYMHQNCSEYAAPVIGTVGQDLQYPNNHEFDLPQGGVLIIRLYSVLVLSSFSNSLQFAITERTGQPEFSQFINGWLMMDGSKYVPGQVYYVCSETTIPNYNTSLYNPIETCATVKIKGFVPLLVDPTPSNGSVATAYAGQAINLRFAVNTSVIGGCDYIVNQSQCSVIEQGSACACQENCTGDCKCLQYCAPGPLPLLTVVPGMSSPMTSSGLPQSSSWALESSSPLDRPQVWRFSWTPSALDRSAAPVRMCFRASLSKTAVASNGQTLLLCVG</sequence>
<reference evidence="2 4" key="1">
    <citation type="journal article" date="2012" name="Nature">
        <title>Algal genomes reveal evolutionary mosaicism and the fate of nucleomorphs.</title>
        <authorList>
            <consortium name="DOE Joint Genome Institute"/>
            <person name="Curtis B.A."/>
            <person name="Tanifuji G."/>
            <person name="Burki F."/>
            <person name="Gruber A."/>
            <person name="Irimia M."/>
            <person name="Maruyama S."/>
            <person name="Arias M.C."/>
            <person name="Ball S.G."/>
            <person name="Gile G.H."/>
            <person name="Hirakawa Y."/>
            <person name="Hopkins J.F."/>
            <person name="Kuo A."/>
            <person name="Rensing S.A."/>
            <person name="Schmutz J."/>
            <person name="Symeonidi A."/>
            <person name="Elias M."/>
            <person name="Eveleigh R.J."/>
            <person name="Herman E.K."/>
            <person name="Klute M.J."/>
            <person name="Nakayama T."/>
            <person name="Obornik M."/>
            <person name="Reyes-Prieto A."/>
            <person name="Armbrust E.V."/>
            <person name="Aves S.J."/>
            <person name="Beiko R.G."/>
            <person name="Coutinho P."/>
            <person name="Dacks J.B."/>
            <person name="Durnford D.G."/>
            <person name="Fast N.M."/>
            <person name="Green B.R."/>
            <person name="Grisdale C.J."/>
            <person name="Hempel F."/>
            <person name="Henrissat B."/>
            <person name="Hoppner M.P."/>
            <person name="Ishida K."/>
            <person name="Kim E."/>
            <person name="Koreny L."/>
            <person name="Kroth P.G."/>
            <person name="Liu Y."/>
            <person name="Malik S.B."/>
            <person name="Maier U.G."/>
            <person name="McRose D."/>
            <person name="Mock T."/>
            <person name="Neilson J.A."/>
            <person name="Onodera N.T."/>
            <person name="Poole A.M."/>
            <person name="Pritham E.J."/>
            <person name="Richards T.A."/>
            <person name="Rocap G."/>
            <person name="Roy S.W."/>
            <person name="Sarai C."/>
            <person name="Schaack S."/>
            <person name="Shirato S."/>
            <person name="Slamovits C.H."/>
            <person name="Spencer D.F."/>
            <person name="Suzuki S."/>
            <person name="Worden A.Z."/>
            <person name="Zauner S."/>
            <person name="Barry K."/>
            <person name="Bell C."/>
            <person name="Bharti A.K."/>
            <person name="Crow J.A."/>
            <person name="Grimwood J."/>
            <person name="Kramer R."/>
            <person name="Lindquist E."/>
            <person name="Lucas S."/>
            <person name="Salamov A."/>
            <person name="McFadden G.I."/>
            <person name="Lane C.E."/>
            <person name="Keeling P.J."/>
            <person name="Gray M.W."/>
            <person name="Grigoriev I.V."/>
            <person name="Archibald J.M."/>
        </authorList>
    </citation>
    <scope>NUCLEOTIDE SEQUENCE</scope>
    <source>
        <strain evidence="2 4">CCMP2712</strain>
    </source>
</reference>
<keyword evidence="4" id="KW-1185">Reference proteome</keyword>
<organism evidence="2">
    <name type="scientific">Guillardia theta (strain CCMP2712)</name>
    <name type="common">Cryptophyte</name>
    <dbReference type="NCBI Taxonomy" id="905079"/>
    <lineage>
        <taxon>Eukaryota</taxon>
        <taxon>Cryptophyceae</taxon>
        <taxon>Pyrenomonadales</taxon>
        <taxon>Geminigeraceae</taxon>
        <taxon>Guillardia</taxon>
    </lineage>
</organism>
<feature type="non-terminal residue" evidence="2">
    <location>
        <position position="1"/>
    </location>
</feature>
<protein>
    <submittedName>
        <fullName evidence="2 3">Uncharacterized protein</fullName>
    </submittedName>
</protein>
<gene>
    <name evidence="2" type="ORF">GUITHDRAFT_151760</name>
</gene>
<reference evidence="3" key="3">
    <citation type="submission" date="2016-03" db="UniProtKB">
        <authorList>
            <consortium name="EnsemblProtists"/>
        </authorList>
    </citation>
    <scope>IDENTIFICATION</scope>
</reference>
<feature type="signal peptide" evidence="1">
    <location>
        <begin position="1"/>
        <end position="18"/>
    </location>
</feature>
<dbReference type="GeneID" id="17305160"/>
<reference evidence="4" key="2">
    <citation type="submission" date="2012-11" db="EMBL/GenBank/DDBJ databases">
        <authorList>
            <person name="Kuo A."/>
            <person name="Curtis B.A."/>
            <person name="Tanifuji G."/>
            <person name="Burki F."/>
            <person name="Gruber A."/>
            <person name="Irimia M."/>
            <person name="Maruyama S."/>
            <person name="Arias M.C."/>
            <person name="Ball S.G."/>
            <person name="Gile G.H."/>
            <person name="Hirakawa Y."/>
            <person name="Hopkins J.F."/>
            <person name="Rensing S.A."/>
            <person name="Schmutz J."/>
            <person name="Symeonidi A."/>
            <person name="Elias M."/>
            <person name="Eveleigh R.J."/>
            <person name="Herman E.K."/>
            <person name="Klute M.J."/>
            <person name="Nakayama T."/>
            <person name="Obornik M."/>
            <person name="Reyes-Prieto A."/>
            <person name="Armbrust E.V."/>
            <person name="Aves S.J."/>
            <person name="Beiko R.G."/>
            <person name="Coutinho P."/>
            <person name="Dacks J.B."/>
            <person name="Durnford D.G."/>
            <person name="Fast N.M."/>
            <person name="Green B.R."/>
            <person name="Grisdale C."/>
            <person name="Hempe F."/>
            <person name="Henrissat B."/>
            <person name="Hoppner M.P."/>
            <person name="Ishida K.-I."/>
            <person name="Kim E."/>
            <person name="Koreny L."/>
            <person name="Kroth P.G."/>
            <person name="Liu Y."/>
            <person name="Malik S.-B."/>
            <person name="Maier U.G."/>
            <person name="McRose D."/>
            <person name="Mock T."/>
            <person name="Neilson J.A."/>
            <person name="Onodera N.T."/>
            <person name="Poole A.M."/>
            <person name="Pritham E.J."/>
            <person name="Richards T.A."/>
            <person name="Rocap G."/>
            <person name="Roy S.W."/>
            <person name="Sarai C."/>
            <person name="Schaack S."/>
            <person name="Shirato S."/>
            <person name="Slamovits C.H."/>
            <person name="Spencer D.F."/>
            <person name="Suzuki S."/>
            <person name="Worden A.Z."/>
            <person name="Zauner S."/>
            <person name="Barry K."/>
            <person name="Bell C."/>
            <person name="Bharti A.K."/>
            <person name="Crow J.A."/>
            <person name="Grimwood J."/>
            <person name="Kramer R."/>
            <person name="Lindquist E."/>
            <person name="Lucas S."/>
            <person name="Salamov A."/>
            <person name="McFadden G.I."/>
            <person name="Lane C.E."/>
            <person name="Keeling P.J."/>
            <person name="Gray M.W."/>
            <person name="Grigoriev I.V."/>
            <person name="Archibald J.M."/>
        </authorList>
    </citation>
    <scope>NUCLEOTIDE SEQUENCE</scope>
    <source>
        <strain evidence="4">CCMP2712</strain>
    </source>
</reference>
<evidence type="ECO:0000313" key="4">
    <source>
        <dbReference type="Proteomes" id="UP000011087"/>
    </source>
</evidence>
<feature type="chain" id="PRO_5008771418" evidence="1">
    <location>
        <begin position="19"/>
        <end position="303"/>
    </location>
</feature>
<evidence type="ECO:0000313" key="2">
    <source>
        <dbReference type="EMBL" id="EKX48487.1"/>
    </source>
</evidence>
<name>L1JJJ6_GUITC</name>
<dbReference type="Proteomes" id="UP000011087">
    <property type="component" value="Unassembled WGS sequence"/>
</dbReference>
<dbReference type="EnsemblProtists" id="EKX48487">
    <property type="protein sequence ID" value="EKX48487"/>
    <property type="gene ID" value="GUITHDRAFT_151760"/>
</dbReference>
<evidence type="ECO:0000313" key="3">
    <source>
        <dbReference type="EnsemblProtists" id="EKX48487"/>
    </source>
</evidence>
<dbReference type="EMBL" id="JH992985">
    <property type="protein sequence ID" value="EKX48487.1"/>
    <property type="molecule type" value="Genomic_DNA"/>
</dbReference>
<proteinExistence type="predicted"/>
<keyword evidence="1" id="KW-0732">Signal</keyword>
<accession>L1JJJ6</accession>
<dbReference type="AlphaFoldDB" id="L1JJJ6"/>
<dbReference type="RefSeq" id="XP_005835467.1">
    <property type="nucleotide sequence ID" value="XM_005835410.1"/>
</dbReference>
<dbReference type="HOGENOM" id="CLU_920080_0_0_1"/>